<organism evidence="1 2">
    <name type="scientific">Clostridium innocuum</name>
    <dbReference type="NCBI Taxonomy" id="1522"/>
    <lineage>
        <taxon>Bacteria</taxon>
        <taxon>Bacillati</taxon>
        <taxon>Bacillota</taxon>
        <taxon>Clostridia</taxon>
        <taxon>Eubacteriales</taxon>
        <taxon>Clostridiaceae</taxon>
        <taxon>Clostridium</taxon>
    </lineage>
</organism>
<dbReference type="Pfam" id="PF14354">
    <property type="entry name" value="Lar_restr_allev"/>
    <property type="match status" value="1"/>
</dbReference>
<dbReference type="NCBIfam" id="TIGR03655">
    <property type="entry name" value="anti_R_Lar"/>
    <property type="match status" value="1"/>
</dbReference>
<name>A0AAP2UTF3_CLOIN</name>
<evidence type="ECO:0000313" key="1">
    <source>
        <dbReference type="EMBL" id="MCR0235653.1"/>
    </source>
</evidence>
<dbReference type="AlphaFoldDB" id="A0AAP2UTF3"/>
<dbReference type="RefSeq" id="WP_256292598.1">
    <property type="nucleotide sequence ID" value="NZ_JANFXU010000002.1"/>
</dbReference>
<evidence type="ECO:0000313" key="2">
    <source>
        <dbReference type="Proteomes" id="UP001203972"/>
    </source>
</evidence>
<comment type="caution">
    <text evidence="1">The sequence shown here is derived from an EMBL/GenBank/DDBJ whole genome shotgun (WGS) entry which is preliminary data.</text>
</comment>
<reference evidence="1" key="1">
    <citation type="journal article" date="2022" name="Clin. Infect. Dis.">
        <title>Association between Clostridium innocuum and antibiotic-associated diarrhea in adults and children: A cross-sectional study and comparative genomics analysis.</title>
        <authorList>
            <person name="Cherny K.E."/>
            <person name="Muscat E.B."/>
            <person name="Balaji A."/>
            <person name="Mukherjee J."/>
            <person name="Ozer E.A."/>
            <person name="Angarone M.P."/>
            <person name="Hauser A.R."/>
            <person name="Sichel J.S."/>
            <person name="Amponsah E."/>
            <person name="Kociolek L.K."/>
        </authorList>
    </citation>
    <scope>NUCLEOTIDE SEQUENCE</scope>
    <source>
        <strain evidence="1">NU1-AC-029v</strain>
    </source>
</reference>
<dbReference type="Proteomes" id="UP001203972">
    <property type="component" value="Unassembled WGS sequence"/>
</dbReference>
<accession>A0AAP2UTF3</accession>
<proteinExistence type="predicted"/>
<dbReference type="EMBL" id="JAKTMA010000099">
    <property type="protein sequence ID" value="MCR0235653.1"/>
    <property type="molecule type" value="Genomic_DNA"/>
</dbReference>
<sequence>MSTDDRKVEDMSEHILKPCPFCGSESMLGEVRPATRKSPPLFGITCIHCGAEMTDEFVPELIQRWNTRVTATASIDKEVMEGAFDKERRDVAARLWKHIGKPLFTGQDVEDIIGVQRSDFDVVLADASYRRLADLIEPEPERTCGEFEEA</sequence>
<protein>
    <submittedName>
        <fullName evidence="1">Lar family restriction alleviation protein</fullName>
    </submittedName>
</protein>
<dbReference type="InterPro" id="IPR019908">
    <property type="entry name" value="Toxin_RalR"/>
</dbReference>
<gene>
    <name evidence="1" type="ORF">MKC95_23105</name>
</gene>